<organism evidence="2 3">
    <name type="scientific">Oribacterium asaccharolyticum ACB7</name>
    <dbReference type="NCBI Taxonomy" id="796944"/>
    <lineage>
        <taxon>Bacteria</taxon>
        <taxon>Bacillati</taxon>
        <taxon>Bacillota</taxon>
        <taxon>Clostridia</taxon>
        <taxon>Lachnospirales</taxon>
        <taxon>Lachnospiraceae</taxon>
        <taxon>Oribacterium</taxon>
    </lineage>
</organism>
<dbReference type="Gene3D" id="2.40.50.140">
    <property type="entry name" value="Nucleic acid-binding proteins"/>
    <property type="match status" value="2"/>
</dbReference>
<dbReference type="Gene3D" id="1.10.10.10">
    <property type="entry name" value="Winged helix-like DNA-binding domain superfamily/Winged helix DNA-binding domain"/>
    <property type="match status" value="1"/>
</dbReference>
<gene>
    <name evidence="2" type="ORF">HMPREF9624_01149</name>
</gene>
<reference evidence="2 3" key="1">
    <citation type="submission" date="2011-08" db="EMBL/GenBank/DDBJ databases">
        <title>The Genome Sequence of Oribacterium sp. ACB7.</title>
        <authorList>
            <consortium name="The Broad Institute Genome Sequencing Platform"/>
            <person name="Earl A."/>
            <person name="Ward D."/>
            <person name="Feldgarden M."/>
            <person name="Gevers D."/>
            <person name="Sizova M."/>
            <person name="Hazen A."/>
            <person name="Epstein S."/>
            <person name="Young S.K."/>
            <person name="Zeng Q."/>
            <person name="Gargeya S."/>
            <person name="Fitzgerald M."/>
            <person name="Haas B."/>
            <person name="Abouelleil A."/>
            <person name="Alvarado L."/>
            <person name="Arachchi H.M."/>
            <person name="Berlin A."/>
            <person name="Brown A."/>
            <person name="Chapman S.B."/>
            <person name="Chen Z."/>
            <person name="Dunbar C."/>
            <person name="Freedman E."/>
            <person name="Gearin G."/>
            <person name="Gellesch M."/>
            <person name="Goldberg J."/>
            <person name="Griggs A."/>
            <person name="Gujja S."/>
            <person name="Heiman D."/>
            <person name="Howarth C."/>
            <person name="Larson L."/>
            <person name="Lui A."/>
            <person name="MacDonald P.J.P."/>
            <person name="Montmayeur A."/>
            <person name="Murphy C."/>
            <person name="Neiman D."/>
            <person name="Pearson M."/>
            <person name="Priest M."/>
            <person name="Roberts A."/>
            <person name="Saif S."/>
            <person name="Shea T."/>
            <person name="Shenoy N."/>
            <person name="Sisk P."/>
            <person name="Stolte C."/>
            <person name="Sykes S."/>
            <person name="Wortman J."/>
            <person name="Nusbaum C."/>
            <person name="Birren B."/>
        </authorList>
    </citation>
    <scope>NUCLEOTIDE SEQUENCE [LARGE SCALE GENOMIC DNA]</scope>
    <source>
        <strain evidence="2 3">ACB7</strain>
    </source>
</reference>
<name>G9WW65_9FIRM</name>
<dbReference type="PANTHER" id="PTHR37296">
    <property type="entry name" value="CONSERVED VIRULENCE FACTOR B"/>
    <property type="match status" value="1"/>
</dbReference>
<feature type="domain" description="S1 motif" evidence="1">
    <location>
        <begin position="3"/>
        <end position="64"/>
    </location>
</feature>
<dbReference type="InterPro" id="IPR039566">
    <property type="entry name" value="CvfB_S1_st"/>
</dbReference>
<dbReference type="PATRIC" id="fig|796944.3.peg.1890"/>
<dbReference type="InterPro" id="IPR012340">
    <property type="entry name" value="NA-bd_OB-fold"/>
</dbReference>
<dbReference type="GO" id="GO:0003676">
    <property type="term" value="F:nucleic acid binding"/>
    <property type="evidence" value="ECO:0007669"/>
    <property type="project" value="InterPro"/>
</dbReference>
<sequence length="221" mass="25560">MLKLGKSQKCKILREKDFGVFVGNEGEEGVLLPIRQVPKGKKVGDEITVFVYKDSRDRLIATTRKPYMEVGEIAKLRVNDVNAIGAFMDIGLEKDILLPHREMRYALKKDMEVEVYLYIDKTERLAASMYTKKKEDARHISQEEVNTSRYEKCAEQIERILEEKFAGHIPYTDKTVDPEQVKRDFGVSKAAFKKAIGKLLKEKKIKITKTAIFKLYHEKDE</sequence>
<dbReference type="InterPro" id="IPR003029">
    <property type="entry name" value="S1_domain"/>
</dbReference>
<dbReference type="SMART" id="SM00316">
    <property type="entry name" value="S1"/>
    <property type="match status" value="2"/>
</dbReference>
<dbReference type="RefSeq" id="WP_009536949.1">
    <property type="nucleotide sequence ID" value="NZ_JH414505.1"/>
</dbReference>
<dbReference type="HOGENOM" id="CLU_064885_0_1_9"/>
<protein>
    <recommendedName>
        <fullName evidence="1">S1 motif domain-containing protein</fullName>
    </recommendedName>
</protein>
<dbReference type="Pfam" id="PF17783">
    <property type="entry name" value="WHD_CvfB"/>
    <property type="match status" value="1"/>
</dbReference>
<feature type="domain" description="S1 motif" evidence="1">
    <location>
        <begin position="69"/>
        <end position="130"/>
    </location>
</feature>
<keyword evidence="3" id="KW-1185">Reference proteome</keyword>
<dbReference type="InterPro" id="IPR040764">
    <property type="entry name" value="CvfB_WH"/>
</dbReference>
<dbReference type="InterPro" id="IPR014464">
    <property type="entry name" value="CvfB_fam"/>
</dbReference>
<evidence type="ECO:0000259" key="1">
    <source>
        <dbReference type="SMART" id="SM00316"/>
    </source>
</evidence>
<dbReference type="Proteomes" id="UP000003527">
    <property type="component" value="Unassembled WGS sequence"/>
</dbReference>
<dbReference type="Pfam" id="PF13509">
    <property type="entry name" value="S1_2"/>
    <property type="match status" value="2"/>
</dbReference>
<evidence type="ECO:0000313" key="2">
    <source>
        <dbReference type="EMBL" id="EHL11002.1"/>
    </source>
</evidence>
<dbReference type="InterPro" id="IPR036388">
    <property type="entry name" value="WH-like_DNA-bd_sf"/>
</dbReference>
<accession>G9WW65</accession>
<evidence type="ECO:0000313" key="3">
    <source>
        <dbReference type="Proteomes" id="UP000003527"/>
    </source>
</evidence>
<dbReference type="AlphaFoldDB" id="G9WW65"/>
<proteinExistence type="predicted"/>
<comment type="caution">
    <text evidence="2">The sequence shown here is derived from an EMBL/GenBank/DDBJ whole genome shotgun (WGS) entry which is preliminary data.</text>
</comment>
<dbReference type="PANTHER" id="PTHR37296:SF1">
    <property type="entry name" value="CONSERVED VIRULENCE FACTOR B"/>
    <property type="match status" value="1"/>
</dbReference>
<dbReference type="EMBL" id="AFZD01000018">
    <property type="protein sequence ID" value="EHL11002.1"/>
    <property type="molecule type" value="Genomic_DNA"/>
</dbReference>